<dbReference type="AlphaFoldDB" id="A0A936YSC5"/>
<evidence type="ECO:0000313" key="3">
    <source>
        <dbReference type="Proteomes" id="UP000633219"/>
    </source>
</evidence>
<dbReference type="InterPro" id="IPR036927">
    <property type="entry name" value="Cyt_c_oxase-like_su1_sf"/>
</dbReference>
<keyword evidence="3" id="KW-1185">Reference proteome</keyword>
<keyword evidence="1" id="KW-1133">Transmembrane helix</keyword>
<sequence>MISQWFLRFGVLFALIGMCLGIYMAATHDHTLSPVHAHINLVGWVTMFLSGLFYATYPGSQGRLAGFHLVLSVLGLLIMAPGIAGVLLGYPWGEPLAGVGSLMTLIAIVIFALIVFSAPGRQRA</sequence>
<keyword evidence="1" id="KW-0812">Transmembrane</keyword>
<gene>
    <name evidence="2" type="ORF">JJB09_05645</name>
</gene>
<keyword evidence="1" id="KW-0472">Membrane</keyword>
<feature type="transmembrane region" description="Helical" evidence="1">
    <location>
        <begin position="5"/>
        <end position="26"/>
    </location>
</feature>
<accession>A0A936YSC5</accession>
<dbReference type="EMBL" id="JAEQNC010000003">
    <property type="protein sequence ID" value="MBL0371505.1"/>
    <property type="molecule type" value="Genomic_DNA"/>
</dbReference>
<evidence type="ECO:0000256" key="1">
    <source>
        <dbReference type="SAM" id="Phobius"/>
    </source>
</evidence>
<feature type="transmembrane region" description="Helical" evidence="1">
    <location>
        <begin position="38"/>
        <end position="57"/>
    </location>
</feature>
<dbReference type="Gene3D" id="1.20.210.10">
    <property type="entry name" value="Cytochrome c oxidase-like, subunit I domain"/>
    <property type="match status" value="1"/>
</dbReference>
<feature type="transmembrane region" description="Helical" evidence="1">
    <location>
        <begin position="96"/>
        <end position="118"/>
    </location>
</feature>
<evidence type="ECO:0000313" key="2">
    <source>
        <dbReference type="EMBL" id="MBL0371505.1"/>
    </source>
</evidence>
<proteinExistence type="predicted"/>
<organism evidence="2 3">
    <name type="scientific">Rhizobium setariae</name>
    <dbReference type="NCBI Taxonomy" id="2801340"/>
    <lineage>
        <taxon>Bacteria</taxon>
        <taxon>Pseudomonadati</taxon>
        <taxon>Pseudomonadota</taxon>
        <taxon>Alphaproteobacteria</taxon>
        <taxon>Hyphomicrobiales</taxon>
        <taxon>Rhizobiaceae</taxon>
        <taxon>Rhizobium/Agrobacterium group</taxon>
        <taxon>Rhizobium</taxon>
    </lineage>
</organism>
<protein>
    <submittedName>
        <fullName evidence="2">Uncharacterized protein</fullName>
    </submittedName>
</protein>
<dbReference type="Proteomes" id="UP000633219">
    <property type="component" value="Unassembled WGS sequence"/>
</dbReference>
<dbReference type="SUPFAM" id="SSF81442">
    <property type="entry name" value="Cytochrome c oxidase subunit I-like"/>
    <property type="match status" value="1"/>
</dbReference>
<feature type="transmembrane region" description="Helical" evidence="1">
    <location>
        <begin position="69"/>
        <end position="90"/>
    </location>
</feature>
<name>A0A936YSC5_9HYPH</name>
<reference evidence="2" key="1">
    <citation type="submission" date="2021-01" db="EMBL/GenBank/DDBJ databases">
        <title>Rhizobium sp. strain KVB221 16S ribosomal RNA gene Genome sequencing and assembly.</title>
        <authorList>
            <person name="Kang M."/>
        </authorList>
    </citation>
    <scope>NUCLEOTIDE SEQUENCE</scope>
    <source>
        <strain evidence="2">KVB221</strain>
    </source>
</reference>
<comment type="caution">
    <text evidence="2">The sequence shown here is derived from an EMBL/GenBank/DDBJ whole genome shotgun (WGS) entry which is preliminary data.</text>
</comment>